<feature type="region of interest" description="Disordered" evidence="1">
    <location>
        <begin position="1"/>
        <end position="27"/>
    </location>
</feature>
<reference evidence="2 3" key="1">
    <citation type="journal article" date="2018" name="Nat. Ecol. Evol.">
        <title>Pezizomycetes genomes reveal the molecular basis of ectomycorrhizal truffle lifestyle.</title>
        <authorList>
            <person name="Murat C."/>
            <person name="Payen T."/>
            <person name="Noel B."/>
            <person name="Kuo A."/>
            <person name="Morin E."/>
            <person name="Chen J."/>
            <person name="Kohler A."/>
            <person name="Krizsan K."/>
            <person name="Balestrini R."/>
            <person name="Da Silva C."/>
            <person name="Montanini B."/>
            <person name="Hainaut M."/>
            <person name="Levati E."/>
            <person name="Barry K.W."/>
            <person name="Belfiori B."/>
            <person name="Cichocki N."/>
            <person name="Clum A."/>
            <person name="Dockter R.B."/>
            <person name="Fauchery L."/>
            <person name="Guy J."/>
            <person name="Iotti M."/>
            <person name="Le Tacon F."/>
            <person name="Lindquist E.A."/>
            <person name="Lipzen A."/>
            <person name="Malagnac F."/>
            <person name="Mello A."/>
            <person name="Molinier V."/>
            <person name="Miyauchi S."/>
            <person name="Poulain J."/>
            <person name="Riccioni C."/>
            <person name="Rubini A."/>
            <person name="Sitrit Y."/>
            <person name="Splivallo R."/>
            <person name="Traeger S."/>
            <person name="Wang M."/>
            <person name="Zifcakova L."/>
            <person name="Wipf D."/>
            <person name="Zambonelli A."/>
            <person name="Paolocci F."/>
            <person name="Nowrousian M."/>
            <person name="Ottonello S."/>
            <person name="Baldrian P."/>
            <person name="Spatafora J.W."/>
            <person name="Henrissat B."/>
            <person name="Nagy L.G."/>
            <person name="Aury J.M."/>
            <person name="Wincker P."/>
            <person name="Grigoriev I.V."/>
            <person name="Bonfante P."/>
            <person name="Martin F.M."/>
        </authorList>
    </citation>
    <scope>NUCLEOTIDE SEQUENCE [LARGE SCALE GENOMIC DNA]</scope>
    <source>
        <strain evidence="2 3">120613-1</strain>
    </source>
</reference>
<dbReference type="Proteomes" id="UP000276215">
    <property type="component" value="Unassembled WGS sequence"/>
</dbReference>
<evidence type="ECO:0000256" key="1">
    <source>
        <dbReference type="SAM" id="MobiDB-lite"/>
    </source>
</evidence>
<dbReference type="AlphaFoldDB" id="A0A3N4JPD8"/>
<keyword evidence="3" id="KW-1185">Reference proteome</keyword>
<gene>
    <name evidence="2" type="ORF">L873DRAFT_973494</name>
</gene>
<evidence type="ECO:0000313" key="3">
    <source>
        <dbReference type="Proteomes" id="UP000276215"/>
    </source>
</evidence>
<proteinExistence type="predicted"/>
<sequence>MGIIPNPFGTKTDLPSINQQSSCPKDTRRYHPLQKWWSEAKITLFKCELRKRSFVFSLQPSLPYGPICHDSVTTKTTSTLLFEK</sequence>
<protein>
    <submittedName>
        <fullName evidence="2">Uncharacterized protein</fullName>
    </submittedName>
</protein>
<evidence type="ECO:0000313" key="2">
    <source>
        <dbReference type="EMBL" id="RPA99077.1"/>
    </source>
</evidence>
<accession>A0A3N4JPD8</accession>
<feature type="compositionally biased region" description="Polar residues" evidence="1">
    <location>
        <begin position="13"/>
        <end position="24"/>
    </location>
</feature>
<name>A0A3N4JPD8_9PEZI</name>
<organism evidence="2 3">
    <name type="scientific">Choiromyces venosus 120613-1</name>
    <dbReference type="NCBI Taxonomy" id="1336337"/>
    <lineage>
        <taxon>Eukaryota</taxon>
        <taxon>Fungi</taxon>
        <taxon>Dikarya</taxon>
        <taxon>Ascomycota</taxon>
        <taxon>Pezizomycotina</taxon>
        <taxon>Pezizomycetes</taxon>
        <taxon>Pezizales</taxon>
        <taxon>Tuberaceae</taxon>
        <taxon>Choiromyces</taxon>
    </lineage>
</organism>
<dbReference type="EMBL" id="ML120390">
    <property type="protein sequence ID" value="RPA99077.1"/>
    <property type="molecule type" value="Genomic_DNA"/>
</dbReference>